<dbReference type="InterPro" id="IPR027417">
    <property type="entry name" value="P-loop_NTPase"/>
</dbReference>
<dbReference type="PANTHER" id="PTHR33540">
    <property type="entry name" value="TRNA THREONYLCARBAMOYLADENOSINE BIOSYNTHESIS PROTEIN TSAE"/>
    <property type="match status" value="1"/>
</dbReference>
<gene>
    <name evidence="11" type="primary">tsaE</name>
    <name evidence="11" type="ORF">E4P82_16575</name>
</gene>
<evidence type="ECO:0000313" key="11">
    <source>
        <dbReference type="EMBL" id="NMQ20666.1"/>
    </source>
</evidence>
<dbReference type="RefSeq" id="WP_169249935.1">
    <property type="nucleotide sequence ID" value="NZ_SPMZ01000057.1"/>
</dbReference>
<evidence type="ECO:0000256" key="1">
    <source>
        <dbReference type="ARBA" id="ARBA00004496"/>
    </source>
</evidence>
<keyword evidence="8" id="KW-0067">ATP-binding</keyword>
<protein>
    <recommendedName>
        <fullName evidence="3">tRNA threonylcarbamoyladenosine biosynthesis protein TsaE</fullName>
    </recommendedName>
    <alternativeName>
        <fullName evidence="10">t(6)A37 threonylcarbamoyladenosine biosynthesis protein TsaE</fullName>
    </alternativeName>
</protein>
<keyword evidence="12" id="KW-1185">Reference proteome</keyword>
<evidence type="ECO:0000256" key="7">
    <source>
        <dbReference type="ARBA" id="ARBA00022741"/>
    </source>
</evidence>
<dbReference type="Gene3D" id="3.40.50.300">
    <property type="entry name" value="P-loop containing nucleotide triphosphate hydrolases"/>
    <property type="match status" value="1"/>
</dbReference>
<comment type="caution">
    <text evidence="11">The sequence shown here is derived from an EMBL/GenBank/DDBJ whole genome shotgun (WGS) entry which is preliminary data.</text>
</comment>
<evidence type="ECO:0000313" key="12">
    <source>
        <dbReference type="Proteomes" id="UP000760480"/>
    </source>
</evidence>
<organism evidence="11 12">
    <name type="scientific">Candidatus Competibacter phosphatis</name>
    <dbReference type="NCBI Taxonomy" id="221280"/>
    <lineage>
        <taxon>Bacteria</taxon>
        <taxon>Pseudomonadati</taxon>
        <taxon>Pseudomonadota</taxon>
        <taxon>Gammaproteobacteria</taxon>
        <taxon>Candidatus Competibacteraceae</taxon>
        <taxon>Candidatus Competibacter</taxon>
    </lineage>
</organism>
<evidence type="ECO:0000256" key="6">
    <source>
        <dbReference type="ARBA" id="ARBA00022723"/>
    </source>
</evidence>
<keyword evidence="4" id="KW-0963">Cytoplasm</keyword>
<dbReference type="Pfam" id="PF02367">
    <property type="entry name" value="TsaE"/>
    <property type="match status" value="1"/>
</dbReference>
<evidence type="ECO:0000256" key="4">
    <source>
        <dbReference type="ARBA" id="ARBA00022490"/>
    </source>
</evidence>
<comment type="subcellular location">
    <subcellularLocation>
        <location evidence="1">Cytoplasm</location>
    </subcellularLocation>
</comment>
<dbReference type="EMBL" id="SPMZ01000057">
    <property type="protein sequence ID" value="NMQ20666.1"/>
    <property type="molecule type" value="Genomic_DNA"/>
</dbReference>
<comment type="similarity">
    <text evidence="2">Belongs to the TsaE family.</text>
</comment>
<keyword evidence="5" id="KW-0819">tRNA processing</keyword>
<dbReference type="NCBIfam" id="TIGR00150">
    <property type="entry name" value="T6A_YjeE"/>
    <property type="match status" value="1"/>
</dbReference>
<dbReference type="Proteomes" id="UP000760480">
    <property type="component" value="Unassembled WGS sequence"/>
</dbReference>
<dbReference type="PANTHER" id="PTHR33540:SF2">
    <property type="entry name" value="TRNA THREONYLCARBAMOYLADENOSINE BIOSYNTHESIS PROTEIN TSAE"/>
    <property type="match status" value="1"/>
</dbReference>
<reference evidence="11 12" key="1">
    <citation type="submission" date="2019-03" db="EMBL/GenBank/DDBJ databases">
        <title>Metabolic reconstructions from genomes of highly enriched 'Candidatus Accumulibacter' and 'Candidatus Competibacter' bioreactor populations.</title>
        <authorList>
            <person name="Annavajhala M.K."/>
            <person name="Welles L."/>
            <person name="Abbas B."/>
            <person name="Sorokin D."/>
            <person name="Park H."/>
            <person name="Van Loosdrecht M."/>
            <person name="Chandran K."/>
        </authorList>
    </citation>
    <scope>NUCLEOTIDE SEQUENCE [LARGE SCALE GENOMIC DNA]</scope>
    <source>
        <strain evidence="11 12">SBR_G</strain>
    </source>
</reference>
<keyword evidence="7" id="KW-0547">Nucleotide-binding</keyword>
<sequence>MLELDLDSAAATEALGARLADGLTPGCVLYLSGDLGAGKTTLTRGLLRALGHRGTVKSPTFTLVEPYQLNGWRLFHWDLYRLADPEELEYLGLRDQIDGEAVLLIEWPEHGPGELPPADLEVTLGYAGEGRICRLEPRSPSGQALLAGLINVTL</sequence>
<name>A0ABX1TMM9_9GAMM</name>
<accession>A0ABX1TMM9</accession>
<proteinExistence type="inferred from homology"/>
<dbReference type="InterPro" id="IPR003442">
    <property type="entry name" value="T6A_TsaE"/>
</dbReference>
<keyword evidence="9" id="KW-0460">Magnesium</keyword>
<evidence type="ECO:0000256" key="9">
    <source>
        <dbReference type="ARBA" id="ARBA00022842"/>
    </source>
</evidence>
<dbReference type="SUPFAM" id="SSF52540">
    <property type="entry name" value="P-loop containing nucleoside triphosphate hydrolases"/>
    <property type="match status" value="1"/>
</dbReference>
<evidence type="ECO:0000256" key="5">
    <source>
        <dbReference type="ARBA" id="ARBA00022694"/>
    </source>
</evidence>
<keyword evidence="6" id="KW-0479">Metal-binding</keyword>
<evidence type="ECO:0000256" key="10">
    <source>
        <dbReference type="ARBA" id="ARBA00032441"/>
    </source>
</evidence>
<evidence type="ECO:0000256" key="8">
    <source>
        <dbReference type="ARBA" id="ARBA00022840"/>
    </source>
</evidence>
<evidence type="ECO:0000256" key="2">
    <source>
        <dbReference type="ARBA" id="ARBA00007599"/>
    </source>
</evidence>
<evidence type="ECO:0000256" key="3">
    <source>
        <dbReference type="ARBA" id="ARBA00019010"/>
    </source>
</evidence>